<sequence>MSPFSTELKKALAAVIQTGAIKQEVEAKPAESILLQNYPNPFNPECWIPFELSEKANVVIRIYNISGQLVKTIDLGELPAGAYTTQSRAAYWNGRNEEGEEIASGVYFYQMQIGNKVMTRRAVVLK</sequence>
<name>A0A2M7P0V7_9BACT</name>
<evidence type="ECO:0000313" key="3">
    <source>
        <dbReference type="Proteomes" id="UP000231028"/>
    </source>
</evidence>
<evidence type="ECO:0000259" key="1">
    <source>
        <dbReference type="Pfam" id="PF13860"/>
    </source>
</evidence>
<reference evidence="3" key="1">
    <citation type="submission" date="2017-09" db="EMBL/GenBank/DDBJ databases">
        <title>Depth-based differentiation of microbial function through sediment-hosted aquifers and enrichment of novel symbionts in the deep terrestrial subsurface.</title>
        <authorList>
            <person name="Probst A.J."/>
            <person name="Ladd B."/>
            <person name="Jarett J.K."/>
            <person name="Geller-Mcgrath D.E."/>
            <person name="Sieber C.M.K."/>
            <person name="Emerson J.B."/>
            <person name="Anantharaman K."/>
            <person name="Thomas B.C."/>
            <person name="Malmstrom R."/>
            <person name="Stieglmeier M."/>
            <person name="Klingl A."/>
            <person name="Woyke T."/>
            <person name="Ryan C.M."/>
            <person name="Banfield J.F."/>
        </authorList>
    </citation>
    <scope>NUCLEOTIDE SEQUENCE [LARGE SCALE GENOMIC DNA]</scope>
</reference>
<protein>
    <recommendedName>
        <fullName evidence="1">FlgD/Vpr Ig-like domain-containing protein</fullName>
    </recommendedName>
</protein>
<evidence type="ECO:0000313" key="2">
    <source>
        <dbReference type="EMBL" id="PIY19223.1"/>
    </source>
</evidence>
<dbReference type="NCBIfam" id="TIGR04183">
    <property type="entry name" value="Por_Secre_tail"/>
    <property type="match status" value="1"/>
</dbReference>
<accession>A0A2M7P0V7</accession>
<organism evidence="2 3">
    <name type="scientific">Candidatus Desantisbacteria bacterium CG_4_10_14_3_um_filter_40_18</name>
    <dbReference type="NCBI Taxonomy" id="1974544"/>
    <lineage>
        <taxon>Bacteria</taxon>
        <taxon>Candidatus Desantisiibacteriota</taxon>
    </lineage>
</organism>
<dbReference type="Gene3D" id="2.60.40.4070">
    <property type="match status" value="1"/>
</dbReference>
<gene>
    <name evidence="2" type="ORF">COZ13_06445</name>
</gene>
<dbReference type="Proteomes" id="UP000231028">
    <property type="component" value="Unassembled WGS sequence"/>
</dbReference>
<dbReference type="EMBL" id="PFKI01000196">
    <property type="protein sequence ID" value="PIY19223.1"/>
    <property type="molecule type" value="Genomic_DNA"/>
</dbReference>
<dbReference type="InterPro" id="IPR025965">
    <property type="entry name" value="FlgD/Vpr_Ig-like"/>
</dbReference>
<feature type="domain" description="FlgD/Vpr Ig-like" evidence="1">
    <location>
        <begin position="52"/>
        <end position="112"/>
    </location>
</feature>
<dbReference type="Pfam" id="PF13860">
    <property type="entry name" value="FlgD_ig"/>
    <property type="match status" value="1"/>
</dbReference>
<comment type="caution">
    <text evidence="2">The sequence shown here is derived from an EMBL/GenBank/DDBJ whole genome shotgun (WGS) entry which is preliminary data.</text>
</comment>
<proteinExistence type="predicted"/>
<dbReference type="AlphaFoldDB" id="A0A2M7P0V7"/>
<dbReference type="InterPro" id="IPR026444">
    <property type="entry name" value="Secre_tail"/>
</dbReference>